<proteinExistence type="predicted"/>
<name>A0A7S9KL82_EPIFF</name>
<sequence>MYSLMDHLTSFMIQFKPALTSEGAWGTETLISRTLRTESPLSAIQGPAHSISRLQLLLGTALILSPWYTAAPALDCPNMIRAINSQALRSCRPKCRSAIQASARMTDVGTGR</sequence>
<evidence type="ECO:0000313" key="1">
    <source>
        <dbReference type="EMBL" id="QPG94376.1"/>
    </source>
</evidence>
<gene>
    <name evidence="1" type="ORF">C2857_005808</name>
</gene>
<keyword evidence="2" id="KW-1185">Reference proteome</keyword>
<protein>
    <submittedName>
        <fullName evidence="1">Uncharacterized protein</fullName>
    </submittedName>
</protein>
<dbReference type="AlphaFoldDB" id="A0A7S9KL82"/>
<dbReference type="Proteomes" id="UP000594364">
    <property type="component" value="Chromosome 1"/>
</dbReference>
<evidence type="ECO:0000313" key="2">
    <source>
        <dbReference type="Proteomes" id="UP000594364"/>
    </source>
</evidence>
<organism evidence="1 2">
    <name type="scientific">Epichloe festucae (strain Fl1)</name>
    <dbReference type="NCBI Taxonomy" id="877507"/>
    <lineage>
        <taxon>Eukaryota</taxon>
        <taxon>Fungi</taxon>
        <taxon>Dikarya</taxon>
        <taxon>Ascomycota</taxon>
        <taxon>Pezizomycotina</taxon>
        <taxon>Sordariomycetes</taxon>
        <taxon>Hypocreomycetidae</taxon>
        <taxon>Hypocreales</taxon>
        <taxon>Clavicipitaceae</taxon>
        <taxon>Epichloe</taxon>
    </lineage>
</organism>
<reference evidence="1 2" key="1">
    <citation type="journal article" date="2018" name="PLoS Genet.">
        <title>Repeat elements organise 3D genome structure and mediate transcription in the filamentous fungus Epichloe festucae.</title>
        <authorList>
            <person name="Winter D.J."/>
            <person name="Ganley A.R.D."/>
            <person name="Young C.A."/>
            <person name="Liachko I."/>
            <person name="Schardl C.L."/>
            <person name="Dupont P.Y."/>
            <person name="Berry D."/>
            <person name="Ram A."/>
            <person name="Scott B."/>
            <person name="Cox M.P."/>
        </authorList>
    </citation>
    <scope>NUCLEOTIDE SEQUENCE [LARGE SCALE GENOMIC DNA]</scope>
    <source>
        <strain evidence="1 2">Fl1</strain>
    </source>
</reference>
<accession>A0A7S9KL82</accession>
<dbReference type="EMBL" id="CP031385">
    <property type="protein sequence ID" value="QPG94376.1"/>
    <property type="molecule type" value="Genomic_DNA"/>
</dbReference>